<feature type="domain" description="R13L1/DRL21-like LRR repeat region" evidence="4">
    <location>
        <begin position="404"/>
        <end position="518"/>
    </location>
</feature>
<dbReference type="Pfam" id="PF25019">
    <property type="entry name" value="LRR_R13L1-DRL21"/>
    <property type="match status" value="1"/>
</dbReference>
<keyword evidence="6" id="KW-1185">Reference proteome</keyword>
<name>A0A3L6R1T5_PANMI</name>
<dbReference type="InterPro" id="IPR001611">
    <property type="entry name" value="Leu-rich_rpt"/>
</dbReference>
<keyword evidence="2" id="KW-0677">Repeat</keyword>
<proteinExistence type="predicted"/>
<dbReference type="STRING" id="4540.A0A3L6R1T5"/>
<dbReference type="SMART" id="SM00369">
    <property type="entry name" value="LRR_TYP"/>
    <property type="match status" value="6"/>
</dbReference>
<dbReference type="InterPro" id="IPR006553">
    <property type="entry name" value="Leu-rich_rpt_Cys-con_subtyp"/>
</dbReference>
<dbReference type="Gene3D" id="3.80.10.10">
    <property type="entry name" value="Ribonuclease Inhibitor"/>
    <property type="match status" value="4"/>
</dbReference>
<comment type="caution">
    <text evidence="5">The sequence shown here is derived from an EMBL/GenBank/DDBJ whole genome shotgun (WGS) entry which is preliminary data.</text>
</comment>
<dbReference type="SUPFAM" id="SSF52058">
    <property type="entry name" value="L domain-like"/>
    <property type="match status" value="3"/>
</dbReference>
<dbReference type="EMBL" id="PQIB02000010">
    <property type="protein sequence ID" value="RLM93432.1"/>
    <property type="molecule type" value="Genomic_DNA"/>
</dbReference>
<evidence type="ECO:0000313" key="6">
    <source>
        <dbReference type="Proteomes" id="UP000275267"/>
    </source>
</evidence>
<keyword evidence="1" id="KW-0433">Leucine-rich repeat</keyword>
<dbReference type="InterPro" id="IPR003591">
    <property type="entry name" value="Leu-rich_rpt_typical-subtyp"/>
</dbReference>
<dbReference type="Pfam" id="PF00560">
    <property type="entry name" value="LRR_1"/>
    <property type="match status" value="3"/>
</dbReference>
<evidence type="ECO:0000259" key="4">
    <source>
        <dbReference type="Pfam" id="PF25019"/>
    </source>
</evidence>
<protein>
    <submittedName>
        <fullName evidence="5">Leucine Rich Repeat family protein, expressed</fullName>
    </submittedName>
</protein>
<feature type="domain" description="Disease resistance R13L4/SHOC-2-like LRR" evidence="3">
    <location>
        <begin position="164"/>
        <end position="291"/>
    </location>
</feature>
<reference evidence="6" key="1">
    <citation type="journal article" date="2019" name="Nat. Commun.">
        <title>The genome of broomcorn millet.</title>
        <authorList>
            <person name="Zou C."/>
            <person name="Miki D."/>
            <person name="Li D."/>
            <person name="Tang Q."/>
            <person name="Xiao L."/>
            <person name="Rajput S."/>
            <person name="Deng P."/>
            <person name="Jia W."/>
            <person name="Huang R."/>
            <person name="Zhang M."/>
            <person name="Sun Y."/>
            <person name="Hu J."/>
            <person name="Fu X."/>
            <person name="Schnable P.S."/>
            <person name="Li F."/>
            <person name="Zhang H."/>
            <person name="Feng B."/>
            <person name="Zhu X."/>
            <person name="Liu R."/>
            <person name="Schnable J.C."/>
            <person name="Zhu J.-K."/>
            <person name="Zhang H."/>
        </authorList>
    </citation>
    <scope>NUCLEOTIDE SEQUENCE [LARGE SCALE GENOMIC DNA]</scope>
</reference>
<dbReference type="InterPro" id="IPR056789">
    <property type="entry name" value="LRR_R13L1-DRL21"/>
</dbReference>
<dbReference type="PANTHER" id="PTHR47186:SF3">
    <property type="entry name" value="OS09G0267800 PROTEIN"/>
    <property type="match status" value="1"/>
</dbReference>
<organism evidence="5 6">
    <name type="scientific">Panicum miliaceum</name>
    <name type="common">Proso millet</name>
    <name type="synonym">Broomcorn millet</name>
    <dbReference type="NCBI Taxonomy" id="4540"/>
    <lineage>
        <taxon>Eukaryota</taxon>
        <taxon>Viridiplantae</taxon>
        <taxon>Streptophyta</taxon>
        <taxon>Embryophyta</taxon>
        <taxon>Tracheophyta</taxon>
        <taxon>Spermatophyta</taxon>
        <taxon>Magnoliopsida</taxon>
        <taxon>Liliopsida</taxon>
        <taxon>Poales</taxon>
        <taxon>Poaceae</taxon>
        <taxon>PACMAD clade</taxon>
        <taxon>Panicoideae</taxon>
        <taxon>Panicodae</taxon>
        <taxon>Paniceae</taxon>
        <taxon>Panicinae</taxon>
        <taxon>Panicum</taxon>
        <taxon>Panicum sect. Panicum</taxon>
    </lineage>
</organism>
<accession>A0A3L6R1T5</accession>
<dbReference type="AlphaFoldDB" id="A0A3L6R1T5"/>
<sequence length="827" mass="93518">MEDEVLDASRKCNTAGSNCRYVAIADFSKPLNSFVTYPDKIRALCLLGNGGETEHAAAKLFSTAKYLRVLDLGDCSIQNLPSSIGHLKLLRYLNARGMKDRTIPSCITKLSKLIFFSLRGSSAVSALPDSIGEMEGLMYLDLSGCRQMGELPESFGNLKNLVHLDLSNCSQVVLGPKSLENLTLLEYLNLSGCQRLEELPRSFENLRNLVHLDLSNCSQVNGIPASLCSLTKLRHLNLSREWRHYRNRRAPLRGLPHAMENLKELRYLNLSSCLDCICNYEHFGEVRELEYYIHRFLGIISTLSNLEHLELSHNSILKTIRVSFCGLRKLHTLDFTGCSNLHKLPDNISEMDSLKFLVVKDCTRYLRRYVQNSKNLISLPYFVVHTAEGEQSSKLCLLKDVTPPELEISCLENVKSVEEARRIKLREKQSMIKMGLHWTRGKKVFVEDVDLLRELEPPSSLEEFELQGYNSVSFPAWLDTAICLPYLVKVTLAGLSQCSSLPPLGQLPKLESLELKSMSRITKIDRGFCGSSVKAFARLERLSLSDMESLEEWTMEYLISSVGVVDKFILFPNLEVLIIHECPKLRVIPWPLRVKRTWQIIDSDGVLLQRGESSPDTDRSTSAALVGCLRVESCEVPMHQWKLLHHLHSINELIITKCVDWSSSSEIIIDGRSHLGSLKKLSMLDCSLMSSLPPWLGDLTSLQTLEIMNCQRLNNLPDSMRHLSSLESLSLNGCWGIQALPDWLGDLVSLKKLDIYFCGGIMSLPESIEQLSILERLRILGCPALYNWCKLDENKMKIGHIKKVRVLLRYRPAPFPLTVVLLSSLVE</sequence>
<evidence type="ECO:0000259" key="3">
    <source>
        <dbReference type="Pfam" id="PF23598"/>
    </source>
</evidence>
<dbReference type="InterPro" id="IPR032675">
    <property type="entry name" value="LRR_dom_sf"/>
</dbReference>
<dbReference type="PANTHER" id="PTHR47186">
    <property type="entry name" value="LEUCINE-RICH REPEAT-CONTAINING PROTEIN 57"/>
    <property type="match status" value="1"/>
</dbReference>
<feature type="domain" description="Disease resistance R13L4/SHOC-2-like LRR" evidence="3">
    <location>
        <begin position="645"/>
        <end position="788"/>
    </location>
</feature>
<gene>
    <name evidence="5" type="ORF">C2845_PM08G09750</name>
</gene>
<dbReference type="Proteomes" id="UP000275267">
    <property type="component" value="Unassembled WGS sequence"/>
</dbReference>
<dbReference type="SMART" id="SM00367">
    <property type="entry name" value="LRR_CC"/>
    <property type="match status" value="6"/>
</dbReference>
<evidence type="ECO:0000256" key="2">
    <source>
        <dbReference type="ARBA" id="ARBA00022737"/>
    </source>
</evidence>
<dbReference type="InterPro" id="IPR055414">
    <property type="entry name" value="LRR_R13L4/SHOC2-like"/>
</dbReference>
<evidence type="ECO:0000313" key="5">
    <source>
        <dbReference type="EMBL" id="RLM93432.1"/>
    </source>
</evidence>
<evidence type="ECO:0000256" key="1">
    <source>
        <dbReference type="ARBA" id="ARBA00022614"/>
    </source>
</evidence>
<dbReference type="Pfam" id="PF23598">
    <property type="entry name" value="LRR_14"/>
    <property type="match status" value="2"/>
</dbReference>
<dbReference type="OrthoDB" id="627179at2759"/>